<evidence type="ECO:0000313" key="2">
    <source>
        <dbReference type="EMBL" id="CAB4868776.1"/>
    </source>
</evidence>
<feature type="compositionally biased region" description="Basic and acidic residues" evidence="1">
    <location>
        <begin position="30"/>
        <end position="50"/>
    </location>
</feature>
<proteinExistence type="predicted"/>
<organism evidence="2">
    <name type="scientific">freshwater metagenome</name>
    <dbReference type="NCBI Taxonomy" id="449393"/>
    <lineage>
        <taxon>unclassified sequences</taxon>
        <taxon>metagenomes</taxon>
        <taxon>ecological metagenomes</taxon>
    </lineage>
</organism>
<name>A0A6J7DE44_9ZZZZ</name>
<protein>
    <submittedName>
        <fullName evidence="2">Unannotated protein</fullName>
    </submittedName>
</protein>
<gene>
    <name evidence="2" type="ORF">UFOPK3339_00783</name>
</gene>
<evidence type="ECO:0000256" key="1">
    <source>
        <dbReference type="SAM" id="MobiDB-lite"/>
    </source>
</evidence>
<feature type="region of interest" description="Disordered" evidence="1">
    <location>
        <begin position="29"/>
        <end position="86"/>
    </location>
</feature>
<dbReference type="AlphaFoldDB" id="A0A6J7DE44"/>
<feature type="compositionally biased region" description="Basic and acidic residues" evidence="1">
    <location>
        <begin position="57"/>
        <end position="69"/>
    </location>
</feature>
<sequence>MCDVRNVFEQRTEFALRATLCVILQRLTARQHEDNDQTRPKFPDNNGREYRGHRKNVKTDLARHERFDHAPTLLHGNEKRITADSDLLEQIEVGRVKSPSGESDEEC</sequence>
<reference evidence="2" key="1">
    <citation type="submission" date="2020-05" db="EMBL/GenBank/DDBJ databases">
        <authorList>
            <person name="Chiriac C."/>
            <person name="Salcher M."/>
            <person name="Ghai R."/>
            <person name="Kavagutti S V."/>
        </authorList>
    </citation>
    <scope>NUCLEOTIDE SEQUENCE</scope>
</reference>
<dbReference type="EMBL" id="CAFBLF010000112">
    <property type="protein sequence ID" value="CAB4868776.1"/>
    <property type="molecule type" value="Genomic_DNA"/>
</dbReference>
<accession>A0A6J7DE44</accession>